<dbReference type="EMBL" id="BKCJ010566959">
    <property type="protein sequence ID" value="GFB16885.1"/>
    <property type="molecule type" value="Genomic_DNA"/>
</dbReference>
<gene>
    <name evidence="1" type="ORF">Tci_688856</name>
</gene>
<dbReference type="AlphaFoldDB" id="A0A699L4M3"/>
<organism evidence="1">
    <name type="scientific">Tanacetum cinerariifolium</name>
    <name type="common">Dalmatian daisy</name>
    <name type="synonym">Chrysanthemum cinerariifolium</name>
    <dbReference type="NCBI Taxonomy" id="118510"/>
    <lineage>
        <taxon>Eukaryota</taxon>
        <taxon>Viridiplantae</taxon>
        <taxon>Streptophyta</taxon>
        <taxon>Embryophyta</taxon>
        <taxon>Tracheophyta</taxon>
        <taxon>Spermatophyta</taxon>
        <taxon>Magnoliopsida</taxon>
        <taxon>eudicotyledons</taxon>
        <taxon>Gunneridae</taxon>
        <taxon>Pentapetalae</taxon>
        <taxon>asterids</taxon>
        <taxon>campanulids</taxon>
        <taxon>Asterales</taxon>
        <taxon>Asteraceae</taxon>
        <taxon>Asteroideae</taxon>
        <taxon>Anthemideae</taxon>
        <taxon>Anthemidinae</taxon>
        <taxon>Tanacetum</taxon>
    </lineage>
</organism>
<accession>A0A699L4M3</accession>
<name>A0A699L4M3_TANCI</name>
<evidence type="ECO:0000313" key="1">
    <source>
        <dbReference type="EMBL" id="GFB16885.1"/>
    </source>
</evidence>
<feature type="non-terminal residue" evidence="1">
    <location>
        <position position="1"/>
    </location>
</feature>
<reference evidence="1" key="1">
    <citation type="journal article" date="2019" name="Sci. Rep.">
        <title>Draft genome of Tanacetum cinerariifolium, the natural source of mosquito coil.</title>
        <authorList>
            <person name="Yamashiro T."/>
            <person name="Shiraishi A."/>
            <person name="Satake H."/>
            <person name="Nakayama K."/>
        </authorList>
    </citation>
    <scope>NUCLEOTIDE SEQUENCE</scope>
</reference>
<sequence>PGFNCLNFQDSLEELNAIPSKEDLDNLFGSFEVNALQIDLINGLLSKGIHEHKSHEKLKTVIHTSANDQIDSDVIFDDPYVEDNGGQDEHDSNAHDRPYADIEFMINNVQIEAENPRKMNIEMLKQKSVATTGT</sequence>
<protein>
    <submittedName>
        <fullName evidence="1">Uncharacterized protein</fullName>
    </submittedName>
</protein>
<comment type="caution">
    <text evidence="1">The sequence shown here is derived from an EMBL/GenBank/DDBJ whole genome shotgun (WGS) entry which is preliminary data.</text>
</comment>
<proteinExistence type="predicted"/>